<reference evidence="2" key="1">
    <citation type="journal article" date="2022" name="bioRxiv">
        <title>Sequencing and chromosome-scale assembly of the giantPleurodeles waltlgenome.</title>
        <authorList>
            <person name="Brown T."/>
            <person name="Elewa A."/>
            <person name="Iarovenko S."/>
            <person name="Subramanian E."/>
            <person name="Araus A.J."/>
            <person name="Petzold A."/>
            <person name="Susuki M."/>
            <person name="Suzuki K.-i.T."/>
            <person name="Hayashi T."/>
            <person name="Toyoda A."/>
            <person name="Oliveira C."/>
            <person name="Osipova E."/>
            <person name="Leigh N.D."/>
            <person name="Simon A."/>
            <person name="Yun M.H."/>
        </authorList>
    </citation>
    <scope>NUCLEOTIDE SEQUENCE</scope>
    <source>
        <strain evidence="2">20211129_DDA</strain>
        <tissue evidence="2">Liver</tissue>
    </source>
</reference>
<dbReference type="AlphaFoldDB" id="A0AAV7VK90"/>
<gene>
    <name evidence="2" type="ORF">NDU88_004826</name>
</gene>
<proteinExistence type="predicted"/>
<protein>
    <submittedName>
        <fullName evidence="2">Uncharacterized protein</fullName>
    </submittedName>
</protein>
<name>A0AAV7VK90_PLEWA</name>
<sequence length="109" mass="11817">MGVRASHTVVPSSFLPAPIDSAPPAAEDHASVPRDTDTGRREHRAPENEGYRKGKRTKSLRCRAPSRIDRLAEQEERTPPTAAAAREPTAILGSPASRSVAWVQVCHVD</sequence>
<feature type="compositionally biased region" description="Basic and acidic residues" evidence="1">
    <location>
        <begin position="66"/>
        <end position="78"/>
    </location>
</feature>
<evidence type="ECO:0000256" key="1">
    <source>
        <dbReference type="SAM" id="MobiDB-lite"/>
    </source>
</evidence>
<feature type="compositionally biased region" description="Low complexity" evidence="1">
    <location>
        <begin position="79"/>
        <end position="90"/>
    </location>
</feature>
<dbReference type="Proteomes" id="UP001066276">
    <property type="component" value="Chromosome 2_1"/>
</dbReference>
<accession>A0AAV7VK90</accession>
<dbReference type="EMBL" id="JANPWB010000003">
    <property type="protein sequence ID" value="KAJ1201010.1"/>
    <property type="molecule type" value="Genomic_DNA"/>
</dbReference>
<comment type="caution">
    <text evidence="2">The sequence shown here is derived from an EMBL/GenBank/DDBJ whole genome shotgun (WGS) entry which is preliminary data.</text>
</comment>
<feature type="compositionally biased region" description="Basic and acidic residues" evidence="1">
    <location>
        <begin position="26"/>
        <end position="52"/>
    </location>
</feature>
<evidence type="ECO:0000313" key="2">
    <source>
        <dbReference type="EMBL" id="KAJ1201010.1"/>
    </source>
</evidence>
<keyword evidence="3" id="KW-1185">Reference proteome</keyword>
<organism evidence="2 3">
    <name type="scientific">Pleurodeles waltl</name>
    <name type="common">Iberian ribbed newt</name>
    <dbReference type="NCBI Taxonomy" id="8319"/>
    <lineage>
        <taxon>Eukaryota</taxon>
        <taxon>Metazoa</taxon>
        <taxon>Chordata</taxon>
        <taxon>Craniata</taxon>
        <taxon>Vertebrata</taxon>
        <taxon>Euteleostomi</taxon>
        <taxon>Amphibia</taxon>
        <taxon>Batrachia</taxon>
        <taxon>Caudata</taxon>
        <taxon>Salamandroidea</taxon>
        <taxon>Salamandridae</taxon>
        <taxon>Pleurodelinae</taxon>
        <taxon>Pleurodeles</taxon>
    </lineage>
</organism>
<evidence type="ECO:0000313" key="3">
    <source>
        <dbReference type="Proteomes" id="UP001066276"/>
    </source>
</evidence>
<feature type="region of interest" description="Disordered" evidence="1">
    <location>
        <begin position="1"/>
        <end position="96"/>
    </location>
</feature>